<organism evidence="2 3">
    <name type="scientific">Streptomyces ehimensis</name>
    <dbReference type="NCBI Taxonomy" id="68195"/>
    <lineage>
        <taxon>Bacteria</taxon>
        <taxon>Bacillati</taxon>
        <taxon>Actinomycetota</taxon>
        <taxon>Actinomycetes</taxon>
        <taxon>Kitasatosporales</taxon>
        <taxon>Streptomycetaceae</taxon>
        <taxon>Streptomyces</taxon>
    </lineage>
</organism>
<dbReference type="InterPro" id="IPR029039">
    <property type="entry name" value="Flavoprotein-like_sf"/>
</dbReference>
<gene>
    <name evidence="2" type="ORF">ACFPEN_02430</name>
</gene>
<dbReference type="EC" id="1.-.-.-" evidence="2"/>
<keyword evidence="3" id="KW-1185">Reference proteome</keyword>
<evidence type="ECO:0000313" key="3">
    <source>
        <dbReference type="Proteomes" id="UP001595990"/>
    </source>
</evidence>
<dbReference type="RefSeq" id="WP_240667528.1">
    <property type="nucleotide sequence ID" value="NZ_JBHSFS010000001.1"/>
</dbReference>
<proteinExistence type="predicted"/>
<keyword evidence="2" id="KW-0560">Oxidoreductase</keyword>
<dbReference type="GO" id="GO:0016491">
    <property type="term" value="F:oxidoreductase activity"/>
    <property type="evidence" value="ECO:0007669"/>
    <property type="project" value="UniProtKB-KW"/>
</dbReference>
<dbReference type="Pfam" id="PF03358">
    <property type="entry name" value="FMN_red"/>
    <property type="match status" value="1"/>
</dbReference>
<dbReference type="PANTHER" id="PTHR30543:SF21">
    <property type="entry name" value="NAD(P)H-DEPENDENT FMN REDUCTASE LOT6"/>
    <property type="match status" value="1"/>
</dbReference>
<reference evidence="3" key="1">
    <citation type="journal article" date="2019" name="Int. J. Syst. Evol. Microbiol.">
        <title>The Global Catalogue of Microorganisms (GCM) 10K type strain sequencing project: providing services to taxonomists for standard genome sequencing and annotation.</title>
        <authorList>
            <consortium name="The Broad Institute Genomics Platform"/>
            <consortium name="The Broad Institute Genome Sequencing Center for Infectious Disease"/>
            <person name="Wu L."/>
            <person name="Ma J."/>
        </authorList>
    </citation>
    <scope>NUCLEOTIDE SEQUENCE [LARGE SCALE GENOMIC DNA]</scope>
    <source>
        <strain evidence="3">CECT 8064</strain>
    </source>
</reference>
<sequence>MQTPHIVLISGSLRAGSTSDRIADWCARECREQGATARTFTGGEIDFPFYRPGISGDHAGITEFLDELGRADGVILVSPTYHGTLSGLLKNALDFVNDLAGPRPFLDGRAIGCVAVGAGTQGAVTTLETLRTIGHSLRAWPTPLGVVLPNAGSLSAEGTPGEPHHREKMIEMISQVLTVSRARALEQDRFPAPAAA</sequence>
<protein>
    <submittedName>
        <fullName evidence="2">NADPH-dependent FMN reductase</fullName>
        <ecNumber evidence="2">1.-.-.-</ecNumber>
    </submittedName>
</protein>
<accession>A0ABV9BAJ8</accession>
<comment type="caution">
    <text evidence="2">The sequence shown here is derived from an EMBL/GenBank/DDBJ whole genome shotgun (WGS) entry which is preliminary data.</text>
</comment>
<evidence type="ECO:0000259" key="1">
    <source>
        <dbReference type="Pfam" id="PF03358"/>
    </source>
</evidence>
<dbReference type="Proteomes" id="UP001595990">
    <property type="component" value="Unassembled WGS sequence"/>
</dbReference>
<dbReference type="EMBL" id="JBHSFS010000001">
    <property type="protein sequence ID" value="MFC4511786.1"/>
    <property type="molecule type" value="Genomic_DNA"/>
</dbReference>
<evidence type="ECO:0000313" key="2">
    <source>
        <dbReference type="EMBL" id="MFC4511786.1"/>
    </source>
</evidence>
<dbReference type="Gene3D" id="3.40.50.360">
    <property type="match status" value="1"/>
</dbReference>
<dbReference type="PANTHER" id="PTHR30543">
    <property type="entry name" value="CHROMATE REDUCTASE"/>
    <property type="match status" value="1"/>
</dbReference>
<dbReference type="SUPFAM" id="SSF52218">
    <property type="entry name" value="Flavoproteins"/>
    <property type="match status" value="1"/>
</dbReference>
<name>A0ABV9BAJ8_9ACTN</name>
<dbReference type="InterPro" id="IPR050712">
    <property type="entry name" value="NAD(P)H-dep_reductase"/>
</dbReference>
<feature type="domain" description="NADPH-dependent FMN reductase-like" evidence="1">
    <location>
        <begin position="5"/>
        <end position="148"/>
    </location>
</feature>
<dbReference type="InterPro" id="IPR005025">
    <property type="entry name" value="FMN_Rdtase-like_dom"/>
</dbReference>